<dbReference type="Gene3D" id="3.90.1290.10">
    <property type="entry name" value="Plakin repeat"/>
    <property type="match status" value="5"/>
</dbReference>
<reference evidence="5 6" key="1">
    <citation type="journal article" date="2022" name="Gigascience">
        <title>A chromosome-level genome assembly and annotation of the desert horned lizard, Phrynosoma platyrhinos, provides insight into chromosomal rearrangements among reptiles.</title>
        <authorList>
            <person name="Koochekian N."/>
            <person name="Ascanio A."/>
            <person name="Farleigh K."/>
            <person name="Card D.C."/>
            <person name="Schield D.R."/>
            <person name="Castoe T.A."/>
            <person name="Jezkova T."/>
        </authorList>
    </citation>
    <scope>NUCLEOTIDE SEQUENCE [LARGE SCALE GENOMIC DNA]</scope>
    <source>
        <strain evidence="5">NK-2021</strain>
    </source>
</reference>
<dbReference type="InterPro" id="IPR001101">
    <property type="entry name" value="Plectin_repeat"/>
</dbReference>
<gene>
    <name evidence="5" type="ORF">JD844_005164</name>
</gene>
<feature type="compositionally biased region" description="Basic and acidic residues" evidence="4">
    <location>
        <begin position="1586"/>
        <end position="1598"/>
    </location>
</feature>
<feature type="compositionally biased region" description="Basic and acidic residues" evidence="4">
    <location>
        <begin position="1650"/>
        <end position="1662"/>
    </location>
</feature>
<dbReference type="InterPro" id="IPR043197">
    <property type="entry name" value="Plakin"/>
</dbReference>
<feature type="coiled-coil region" evidence="3">
    <location>
        <begin position="75"/>
        <end position="105"/>
    </location>
</feature>
<keyword evidence="2" id="KW-0677">Repeat</keyword>
<feature type="compositionally biased region" description="Polar residues" evidence="4">
    <location>
        <begin position="1719"/>
        <end position="1728"/>
    </location>
</feature>
<evidence type="ECO:0000256" key="3">
    <source>
        <dbReference type="SAM" id="Coils"/>
    </source>
</evidence>
<dbReference type="SMART" id="SM00150">
    <property type="entry name" value="SPEC"/>
    <property type="match status" value="3"/>
</dbReference>
<keyword evidence="3" id="KW-0175">Coiled coil</keyword>
<dbReference type="Gene3D" id="1.20.58.60">
    <property type="match status" value="2"/>
</dbReference>
<feature type="compositionally biased region" description="Basic and acidic residues" evidence="4">
    <location>
        <begin position="1784"/>
        <end position="1795"/>
    </location>
</feature>
<dbReference type="SUPFAM" id="SSF46966">
    <property type="entry name" value="Spectrin repeat"/>
    <property type="match status" value="2"/>
</dbReference>
<feature type="region of interest" description="Disordered" evidence="4">
    <location>
        <begin position="1774"/>
        <end position="1795"/>
    </location>
</feature>
<dbReference type="PANTHER" id="PTHR23169">
    <property type="entry name" value="ENVOPLAKIN"/>
    <property type="match status" value="1"/>
</dbReference>
<organism evidence="5 6">
    <name type="scientific">Phrynosoma platyrhinos</name>
    <name type="common">Desert horned lizard</name>
    <dbReference type="NCBI Taxonomy" id="52577"/>
    <lineage>
        <taxon>Eukaryota</taxon>
        <taxon>Metazoa</taxon>
        <taxon>Chordata</taxon>
        <taxon>Craniata</taxon>
        <taxon>Vertebrata</taxon>
        <taxon>Euteleostomi</taxon>
        <taxon>Lepidosauria</taxon>
        <taxon>Squamata</taxon>
        <taxon>Bifurcata</taxon>
        <taxon>Unidentata</taxon>
        <taxon>Episquamata</taxon>
        <taxon>Toxicofera</taxon>
        <taxon>Iguania</taxon>
        <taxon>Phrynosomatidae</taxon>
        <taxon>Phrynosomatinae</taxon>
        <taxon>Phrynosoma</taxon>
    </lineage>
</organism>
<feature type="compositionally biased region" description="Basic residues" evidence="4">
    <location>
        <begin position="1698"/>
        <end position="1708"/>
    </location>
</feature>
<accession>A0ABQ7TMP0</accession>
<feature type="region of interest" description="Disordered" evidence="4">
    <location>
        <begin position="1853"/>
        <end position="1897"/>
    </location>
</feature>
<keyword evidence="1" id="KW-0597">Phosphoprotein</keyword>
<dbReference type="SMART" id="SM00250">
    <property type="entry name" value="PLEC"/>
    <property type="match status" value="19"/>
</dbReference>
<protein>
    <recommendedName>
        <fullName evidence="7">Microtubule-actin cross-linking factor 1</fullName>
    </recommendedName>
</protein>
<evidence type="ECO:0000256" key="1">
    <source>
        <dbReference type="ARBA" id="ARBA00022553"/>
    </source>
</evidence>
<feature type="compositionally biased region" description="Basic and acidic residues" evidence="4">
    <location>
        <begin position="1858"/>
        <end position="1869"/>
    </location>
</feature>
<feature type="compositionally biased region" description="Basic and acidic residues" evidence="4">
    <location>
        <begin position="1950"/>
        <end position="1959"/>
    </location>
</feature>
<feature type="compositionally biased region" description="Basic and acidic residues" evidence="4">
    <location>
        <begin position="1671"/>
        <end position="1688"/>
    </location>
</feature>
<comment type="caution">
    <text evidence="5">The sequence shown here is derived from an EMBL/GenBank/DDBJ whole genome shotgun (WGS) entry which is preliminary data.</text>
</comment>
<dbReference type="InterPro" id="IPR035915">
    <property type="entry name" value="Plakin_repeat_sf"/>
</dbReference>
<proteinExistence type="predicted"/>
<feature type="region of interest" description="Disordered" evidence="4">
    <location>
        <begin position="1586"/>
        <end position="1610"/>
    </location>
</feature>
<dbReference type="EMBL" id="JAIPUX010000035">
    <property type="protein sequence ID" value="KAH0631075.1"/>
    <property type="molecule type" value="Genomic_DNA"/>
</dbReference>
<keyword evidence="6" id="KW-1185">Reference proteome</keyword>
<sequence length="2278" mass="251951">MKLGQAEDSRVLSEQLSQQMDYELQLMTYRAFVESQQKSPVKRRRMLSSSDTITQEFMDLRTRYTALVTLTTQHVKYISDALRRLEEEEKVVEEEKQERVDKVKELLGWVTSFKQSAQFRSVPPRSKELGDIEKSILEQQVLNEELVAKKEQVSEAIKTAQIFVAKHSHKLSGQEKEEILGQLNVLQETYDQLCSDSTEQLQQLQSQMAQETAHKGTETVAGVLDLGTMQVFHVWGAMQKGLLDQETGLLLLEAQVITGGLVVPSTGEKLSLSEGVSRDIINVKTYQLLQELQRAVQLVDSRDFKGKPILPLEAAMSDGTITESIALKISEVQLLTGGFREPSSHGRISLEEALKRGMITTHFHEKLDSYLSSCKSLIDPNSARRIGLNDLLQQCILDQETGLRLLPVRQLAGGMVSLTSDQKVNIFRAVQEGLIETQVAVRLLEAQLFAGGIVDPKSGHRLTVEEAARHNLIDQDLACVLLVRQLQTGGIVDTVTGERLSLDEAVKKDLVASRMAVVVLESLWSFRGLLQPESGEILPVTAALDQGILSSELAHKILSQRQCIKAIFIPQTREIVPWEKAVDGAILSQDVAKKLKSTLIPDVMPNMPLADSPTSRLKKIIPSSDSPVDHGDQSEGLLRSSEERMLFYLMTHSYVDTQSGQKLLLLPGEEVINLAEIVEPTIEKVPYFQPIEASKHQPQGWEVVEDRKAAAMESEPCNNLAWKELELHFSASQKKLEKDLTSDMCPSTKMNETVCQDVGRGVDVKKQKKEVNSVGDFGSEMGDSKREPGLITTQNRSETELSICESLKKPSTERELRDMKMRSENDKLAKQPAEEEMILSEDQERVSETGRSYTEKETNMSLGNWEKMEDSRDLQNNTLEKVILAATRVDSDVNWLTMGKVENGSIETLLYQAEGKITDELSKERQLDVEERVVHSHQTEMAAFPKLSTEEDDTLNTLITQLCDGGIINEQTGKKMLLDESVACGVVPSHTAIKLMGELKMFGGFFDAETCESLTTDEVIHEGLMDEKLLQKVLASDQAISGVIDPLSKAIYSIKDSTEVGLLDKETAARILEGQVVTGGIVDFKRGKKVSVTLASKLGLVERPTQEELKKLEKASKGKGTDSATKEKLISLQAEIGGIVDPKTNEPLTVPQAVEKGLLSKEKASQLLMKQIAEGGILHHKTGMRLSVEDAVVHGLIDQGFYDDLKKAESVCYHQYVHPETKELMSLPQAIALGLVSSDFQSRVQGIQASTGSIFDPVSGQKITLTNAVKEGLLPKPIMEKAVISSEVKHGIIYPENCRLVPYSELVRKSKIDVESGQRYLEVVPFRDLKDERNGNVLLCPQAVKLGKVEPTLALRLLQTQAETGGLIEPSTGQRLSLAAALEAGVVDEDMAKVIAVNQLLRGGIVSTESRERVTLKEAVEIGVISKKLASAIQESSPVITGSDEAKEHDGYQPQLLLPNGTSKTEVLAICKSNDEKQSAVSEATDPKISEEATTNSFKGIQEMLEETGDSVLPSLPLTSVQDSLSSQLLGEGKLESELALMLDPVGAMQLKAQKKDIKKKNKLKREELRRGEVEKQVIERKKKDVMKNKKINGDQEQKVSAQEENDSTALALEEAERTICFESQETSASGEVGSASQQENEEAGIVSEEPSKLEESKKPASDEPLFGYARTEEPRLGYELRGQDHNASESVDGETSKKKKKTKRSKKQGAVAREQAKLSESSQQRPSQIPVPGSKENLMQRVKEELTSDVQVSFQGNISGSVVKNLLWPEQADGKRQGQQAFGKEEKEAGIKENITDDQKVSIFPKIDVLGEGAEQETRSEQDSSLVVATAEIKMVDMLEETVFQGKTREPCLSNDEVSKAVGIDDTKSFGPSETEALKSRAIPQGETDGSSPPASLLQENTIQEVIAEDVNVDVKVLPVSEEEEETWHVDSQGGKIFGPEEQTLQKNEFPEVQRDSSARTSPKPPDAALKMTRESESANEASCVVEDEDKRWLEAPKLTKTPLSKQLCLEYDEKLVALLSRVRDIEMSIQRVQPPERSLAALQDLLRQAETLDAELKTLSSPVTQDLEAAKGILASRPQEVPEQLLKALEKDAKNLQRSFGSASESLATWLLNLHTAVEEEKTKVLAQHETLQGKLQGLLSWVSETARILDSLEPIAKAEDAGRLNSCLQSYKEMKETLTDTKAQLDTAAFDLQVFISEHAQELTPEQSRQLLRLLNELQSSFRELSERLAARTEVLQVCLQQAEQTDQVTTLEGQPLHCTLFNKEQPASVCLFLF</sequence>
<dbReference type="SUPFAM" id="SSF75399">
    <property type="entry name" value="Plakin repeat"/>
    <property type="match status" value="6"/>
</dbReference>
<evidence type="ECO:0000256" key="4">
    <source>
        <dbReference type="SAM" id="MobiDB-lite"/>
    </source>
</evidence>
<evidence type="ECO:0000313" key="6">
    <source>
        <dbReference type="Proteomes" id="UP000826234"/>
    </source>
</evidence>
<evidence type="ECO:0000313" key="5">
    <source>
        <dbReference type="EMBL" id="KAH0631075.1"/>
    </source>
</evidence>
<evidence type="ECO:0008006" key="7">
    <source>
        <dbReference type="Google" id="ProtNLM"/>
    </source>
</evidence>
<feature type="region of interest" description="Disordered" evidence="4">
    <location>
        <begin position="1626"/>
        <end position="1740"/>
    </location>
</feature>
<dbReference type="InterPro" id="IPR018159">
    <property type="entry name" value="Spectrin/alpha-actinin"/>
</dbReference>
<feature type="region of interest" description="Disordered" evidence="4">
    <location>
        <begin position="1925"/>
        <end position="1984"/>
    </location>
</feature>
<evidence type="ECO:0000256" key="2">
    <source>
        <dbReference type="ARBA" id="ARBA00022737"/>
    </source>
</evidence>
<dbReference type="PANTHER" id="PTHR23169:SF21">
    <property type="entry name" value="EPIPLAKIN"/>
    <property type="match status" value="1"/>
</dbReference>
<feature type="compositionally biased region" description="Polar residues" evidence="4">
    <location>
        <begin position="1626"/>
        <end position="1639"/>
    </location>
</feature>
<name>A0ABQ7TMP0_PHRPL</name>
<dbReference type="Proteomes" id="UP000826234">
    <property type="component" value="Unassembled WGS sequence"/>
</dbReference>
<dbReference type="Pfam" id="PF00681">
    <property type="entry name" value="Plectin"/>
    <property type="match status" value="8"/>
</dbReference>